<evidence type="ECO:0000313" key="13">
    <source>
        <dbReference type="EMBL" id="PHH80418.1"/>
    </source>
</evidence>
<evidence type="ECO:0000256" key="4">
    <source>
        <dbReference type="ARBA" id="ARBA00022434"/>
    </source>
</evidence>
<dbReference type="InterPro" id="IPR002908">
    <property type="entry name" value="Frataxin/CyaY"/>
</dbReference>
<dbReference type="Pfam" id="PF01491">
    <property type="entry name" value="Frataxin_Cyay"/>
    <property type="match status" value="1"/>
</dbReference>
<dbReference type="InterPro" id="IPR036524">
    <property type="entry name" value="Frataxin/CyaY_sf"/>
</dbReference>
<evidence type="ECO:0000256" key="8">
    <source>
        <dbReference type="ARBA" id="ARBA00023002"/>
    </source>
</evidence>
<dbReference type="EC" id="1.16.3.1" evidence="3"/>
<keyword evidence="7" id="KW-0809">Transit peptide</keyword>
<keyword evidence="4" id="KW-0409">Iron storage</keyword>
<evidence type="ECO:0000256" key="10">
    <source>
        <dbReference type="ARBA" id="ARBA00023065"/>
    </source>
</evidence>
<dbReference type="GO" id="GO:0005739">
    <property type="term" value="C:mitochondrion"/>
    <property type="evidence" value="ECO:0007669"/>
    <property type="project" value="UniProtKB-SubCell"/>
</dbReference>
<dbReference type="GO" id="GO:0034986">
    <property type="term" value="F:iron chaperone activity"/>
    <property type="evidence" value="ECO:0007669"/>
    <property type="project" value="TreeGrafter"/>
</dbReference>
<dbReference type="GO" id="GO:0008198">
    <property type="term" value="F:ferrous iron binding"/>
    <property type="evidence" value="ECO:0007669"/>
    <property type="project" value="TreeGrafter"/>
</dbReference>
<dbReference type="GO" id="GO:0006879">
    <property type="term" value="P:intracellular iron ion homeostasis"/>
    <property type="evidence" value="ECO:0007669"/>
    <property type="project" value="UniProtKB-KW"/>
</dbReference>
<dbReference type="GO" id="GO:0006826">
    <property type="term" value="P:iron ion transport"/>
    <property type="evidence" value="ECO:0007669"/>
    <property type="project" value="UniProtKB-KW"/>
</dbReference>
<keyword evidence="5" id="KW-0813">Transport</keyword>
<dbReference type="GO" id="GO:0016226">
    <property type="term" value="P:iron-sulfur cluster assembly"/>
    <property type="evidence" value="ECO:0007669"/>
    <property type="project" value="InterPro"/>
</dbReference>
<gene>
    <name evidence="13" type="ORF">CDD80_1622</name>
</gene>
<dbReference type="PROSITE" id="PS01344">
    <property type="entry name" value="FRATAXIN_1"/>
    <property type="match status" value="1"/>
</dbReference>
<evidence type="ECO:0000313" key="14">
    <source>
        <dbReference type="Proteomes" id="UP000226431"/>
    </source>
</evidence>
<comment type="similarity">
    <text evidence="2">Belongs to the frataxin family.</text>
</comment>
<evidence type="ECO:0000256" key="5">
    <source>
        <dbReference type="ARBA" id="ARBA00022448"/>
    </source>
</evidence>
<dbReference type="FunFam" id="3.30.920.10:FF:000004">
    <property type="entry name" value="Mitochondrial chaperone Frataxin"/>
    <property type="match status" value="1"/>
</dbReference>
<dbReference type="Gene3D" id="3.30.920.10">
    <property type="entry name" value="Frataxin/CyaY"/>
    <property type="match status" value="1"/>
</dbReference>
<dbReference type="STRING" id="2004952.A0A2C5YQN1"/>
<evidence type="ECO:0000256" key="9">
    <source>
        <dbReference type="ARBA" id="ARBA00023004"/>
    </source>
</evidence>
<keyword evidence="6" id="KW-0410">Iron transport</keyword>
<dbReference type="Proteomes" id="UP000226431">
    <property type="component" value="Unassembled WGS sequence"/>
</dbReference>
<dbReference type="NCBIfam" id="TIGR03422">
    <property type="entry name" value="mito_frataxin"/>
    <property type="match status" value="1"/>
</dbReference>
<dbReference type="PROSITE" id="PS50810">
    <property type="entry name" value="FRATAXIN_2"/>
    <property type="match status" value="1"/>
</dbReference>
<organism evidence="13 14">
    <name type="scientific">Ophiocordyceps camponoti-rufipedis</name>
    <dbReference type="NCBI Taxonomy" id="2004952"/>
    <lineage>
        <taxon>Eukaryota</taxon>
        <taxon>Fungi</taxon>
        <taxon>Dikarya</taxon>
        <taxon>Ascomycota</taxon>
        <taxon>Pezizomycotina</taxon>
        <taxon>Sordariomycetes</taxon>
        <taxon>Hypocreomycetidae</taxon>
        <taxon>Hypocreales</taxon>
        <taxon>Ophiocordycipitaceae</taxon>
        <taxon>Ophiocordyceps</taxon>
    </lineage>
</organism>
<dbReference type="GO" id="GO:0008199">
    <property type="term" value="F:ferric iron binding"/>
    <property type="evidence" value="ECO:0007669"/>
    <property type="project" value="InterPro"/>
</dbReference>
<dbReference type="AlphaFoldDB" id="A0A2C5YQN1"/>
<dbReference type="PANTHER" id="PTHR16821:SF2">
    <property type="entry name" value="FRATAXIN, MITOCHONDRIAL"/>
    <property type="match status" value="1"/>
</dbReference>
<keyword evidence="14" id="KW-1185">Reference proteome</keyword>
<dbReference type="OrthoDB" id="1897642at2759"/>
<dbReference type="PANTHER" id="PTHR16821">
    <property type="entry name" value="FRATAXIN"/>
    <property type="match status" value="1"/>
</dbReference>
<dbReference type="InterPro" id="IPR020895">
    <property type="entry name" value="Frataxin_CS"/>
</dbReference>
<dbReference type="EMBL" id="NJES01000017">
    <property type="protein sequence ID" value="PHH80418.1"/>
    <property type="molecule type" value="Genomic_DNA"/>
</dbReference>
<keyword evidence="8" id="KW-0560">Oxidoreductase</keyword>
<comment type="subcellular location">
    <subcellularLocation>
        <location evidence="1">Mitochondrion</location>
    </subcellularLocation>
</comment>
<evidence type="ECO:0000256" key="11">
    <source>
        <dbReference type="ARBA" id="ARBA00023128"/>
    </source>
</evidence>
<evidence type="ECO:0000256" key="6">
    <source>
        <dbReference type="ARBA" id="ARBA00022496"/>
    </source>
</evidence>
<evidence type="ECO:0000256" key="7">
    <source>
        <dbReference type="ARBA" id="ARBA00022946"/>
    </source>
</evidence>
<dbReference type="SUPFAM" id="SSF55387">
    <property type="entry name" value="Frataxin/Nqo15-like"/>
    <property type="match status" value="1"/>
</dbReference>
<dbReference type="SMART" id="SM01219">
    <property type="entry name" value="Frataxin_Cyay"/>
    <property type="match status" value="1"/>
</dbReference>
<sequence>MSRNSLPRLVSRAAASFSRRAGLPLARPGLVVPRRWLVVPTPARRRGIMPHSENPSKAEVAKSEPSYGVLTLSDNEYHELADAYLDAVLAKFEQLQDTREDIDVEFSAGVMTIAVAGRGTYVINKQPPNRQIWLSSPISGPKRFDWCIVGEGQGEKEGTGSGSWIYTREGVGLNDLILDELEVDVAGPAQTSSVLTR</sequence>
<name>A0A2C5YQN1_9HYPO</name>
<evidence type="ECO:0000256" key="3">
    <source>
        <dbReference type="ARBA" id="ARBA00013107"/>
    </source>
</evidence>
<proteinExistence type="inferred from homology"/>
<keyword evidence="9" id="KW-0408">Iron</keyword>
<accession>A0A2C5YQN1</accession>
<evidence type="ECO:0000256" key="2">
    <source>
        <dbReference type="ARBA" id="ARBA00008183"/>
    </source>
</evidence>
<evidence type="ECO:0000256" key="1">
    <source>
        <dbReference type="ARBA" id="ARBA00004173"/>
    </source>
</evidence>
<dbReference type="NCBIfam" id="TIGR03421">
    <property type="entry name" value="FeS_CyaY"/>
    <property type="match status" value="1"/>
</dbReference>
<dbReference type="InterPro" id="IPR017789">
    <property type="entry name" value="Frataxin"/>
</dbReference>
<comment type="catalytic activity">
    <reaction evidence="12">
        <text>4 Fe(2+) + O2 + 4 H(+) = 4 Fe(3+) + 2 H2O</text>
        <dbReference type="Rhea" id="RHEA:11148"/>
        <dbReference type="ChEBI" id="CHEBI:15377"/>
        <dbReference type="ChEBI" id="CHEBI:15378"/>
        <dbReference type="ChEBI" id="CHEBI:15379"/>
        <dbReference type="ChEBI" id="CHEBI:29033"/>
        <dbReference type="ChEBI" id="CHEBI:29034"/>
        <dbReference type="EC" id="1.16.3.1"/>
    </reaction>
</comment>
<keyword evidence="10" id="KW-0406">Ion transport</keyword>
<evidence type="ECO:0000256" key="12">
    <source>
        <dbReference type="ARBA" id="ARBA00047990"/>
    </source>
</evidence>
<dbReference type="GO" id="GO:0051537">
    <property type="term" value="F:2 iron, 2 sulfur cluster binding"/>
    <property type="evidence" value="ECO:0007669"/>
    <property type="project" value="TreeGrafter"/>
</dbReference>
<dbReference type="GO" id="GO:0004322">
    <property type="term" value="F:ferroxidase activity"/>
    <property type="evidence" value="ECO:0007669"/>
    <property type="project" value="UniProtKB-EC"/>
</dbReference>
<keyword evidence="11" id="KW-0496">Mitochondrion</keyword>
<reference evidence="13 14" key="1">
    <citation type="submission" date="2017-06" db="EMBL/GenBank/DDBJ databases">
        <title>Ant-infecting Ophiocordyceps genomes reveal a high diversity of potential behavioral manipulation genes and a possible major role for enterotoxins.</title>
        <authorList>
            <person name="De Bekker C."/>
            <person name="Evans H.C."/>
            <person name="Brachmann A."/>
            <person name="Hughes D.P."/>
        </authorList>
    </citation>
    <scope>NUCLEOTIDE SEQUENCE [LARGE SCALE GENOMIC DNA]</scope>
    <source>
        <strain evidence="13 14">Map16</strain>
    </source>
</reference>
<comment type="caution">
    <text evidence="13">The sequence shown here is derived from an EMBL/GenBank/DDBJ whole genome shotgun (WGS) entry which is preliminary data.</text>
</comment>
<protein>
    <recommendedName>
        <fullName evidence="3">ferroxidase</fullName>
        <ecNumber evidence="3">1.16.3.1</ecNumber>
    </recommendedName>
</protein>